<evidence type="ECO:0000313" key="3">
    <source>
        <dbReference type="Proteomes" id="UP000789572"/>
    </source>
</evidence>
<gene>
    <name evidence="2" type="ORF">POCULU_LOCUS10413</name>
</gene>
<dbReference type="Proteomes" id="UP000789572">
    <property type="component" value="Unassembled WGS sequence"/>
</dbReference>
<organism evidence="2 3">
    <name type="scientific">Paraglomus occultum</name>
    <dbReference type="NCBI Taxonomy" id="144539"/>
    <lineage>
        <taxon>Eukaryota</taxon>
        <taxon>Fungi</taxon>
        <taxon>Fungi incertae sedis</taxon>
        <taxon>Mucoromycota</taxon>
        <taxon>Glomeromycotina</taxon>
        <taxon>Glomeromycetes</taxon>
        <taxon>Paraglomerales</taxon>
        <taxon>Paraglomeraceae</taxon>
        <taxon>Paraglomus</taxon>
    </lineage>
</organism>
<reference evidence="2" key="1">
    <citation type="submission" date="2021-06" db="EMBL/GenBank/DDBJ databases">
        <authorList>
            <person name="Kallberg Y."/>
            <person name="Tangrot J."/>
            <person name="Rosling A."/>
        </authorList>
    </citation>
    <scope>NUCLEOTIDE SEQUENCE</scope>
    <source>
        <strain evidence="2">IA702</strain>
    </source>
</reference>
<sequence>MAEVRSISPWSNNRSCGSNKEDFDQGMAQNCIRLLKRKHDEIESDSADNAYGIVTDG</sequence>
<feature type="region of interest" description="Disordered" evidence="1">
    <location>
        <begin position="1"/>
        <end position="22"/>
    </location>
</feature>
<feature type="compositionally biased region" description="Polar residues" evidence="1">
    <location>
        <begin position="8"/>
        <end position="18"/>
    </location>
</feature>
<dbReference type="EMBL" id="CAJVPJ010005270">
    <property type="protein sequence ID" value="CAG8660096.1"/>
    <property type="molecule type" value="Genomic_DNA"/>
</dbReference>
<evidence type="ECO:0000256" key="1">
    <source>
        <dbReference type="SAM" id="MobiDB-lite"/>
    </source>
</evidence>
<accession>A0A9N9H7W9</accession>
<protein>
    <submittedName>
        <fullName evidence="2">9293_t:CDS:1</fullName>
    </submittedName>
</protein>
<proteinExistence type="predicted"/>
<evidence type="ECO:0000313" key="2">
    <source>
        <dbReference type="EMBL" id="CAG8660096.1"/>
    </source>
</evidence>
<name>A0A9N9H7W9_9GLOM</name>
<keyword evidence="3" id="KW-1185">Reference proteome</keyword>
<comment type="caution">
    <text evidence="2">The sequence shown here is derived from an EMBL/GenBank/DDBJ whole genome shotgun (WGS) entry which is preliminary data.</text>
</comment>
<dbReference type="AlphaFoldDB" id="A0A9N9H7W9"/>